<proteinExistence type="predicted"/>
<dbReference type="Proteomes" id="UP000308600">
    <property type="component" value="Unassembled WGS sequence"/>
</dbReference>
<evidence type="ECO:0000313" key="2">
    <source>
        <dbReference type="Proteomes" id="UP000308600"/>
    </source>
</evidence>
<accession>A0ACD3B1X4</accession>
<dbReference type="EMBL" id="ML208296">
    <property type="protein sequence ID" value="TFK71594.1"/>
    <property type="molecule type" value="Genomic_DNA"/>
</dbReference>
<keyword evidence="2" id="KW-1185">Reference proteome</keyword>
<evidence type="ECO:0000313" key="1">
    <source>
        <dbReference type="EMBL" id="TFK71594.1"/>
    </source>
</evidence>
<name>A0ACD3B1X4_9AGAR</name>
<reference evidence="1 2" key="1">
    <citation type="journal article" date="2019" name="Nat. Ecol. Evol.">
        <title>Megaphylogeny resolves global patterns of mushroom evolution.</title>
        <authorList>
            <person name="Varga T."/>
            <person name="Krizsan K."/>
            <person name="Foldi C."/>
            <person name="Dima B."/>
            <person name="Sanchez-Garcia M."/>
            <person name="Sanchez-Ramirez S."/>
            <person name="Szollosi G.J."/>
            <person name="Szarkandi J.G."/>
            <person name="Papp V."/>
            <person name="Albert L."/>
            <person name="Andreopoulos W."/>
            <person name="Angelini C."/>
            <person name="Antonin V."/>
            <person name="Barry K.W."/>
            <person name="Bougher N.L."/>
            <person name="Buchanan P."/>
            <person name="Buyck B."/>
            <person name="Bense V."/>
            <person name="Catcheside P."/>
            <person name="Chovatia M."/>
            <person name="Cooper J."/>
            <person name="Damon W."/>
            <person name="Desjardin D."/>
            <person name="Finy P."/>
            <person name="Geml J."/>
            <person name="Haridas S."/>
            <person name="Hughes K."/>
            <person name="Justo A."/>
            <person name="Karasinski D."/>
            <person name="Kautmanova I."/>
            <person name="Kiss B."/>
            <person name="Kocsube S."/>
            <person name="Kotiranta H."/>
            <person name="LaButti K.M."/>
            <person name="Lechner B.E."/>
            <person name="Liimatainen K."/>
            <person name="Lipzen A."/>
            <person name="Lukacs Z."/>
            <person name="Mihaltcheva S."/>
            <person name="Morgado L.N."/>
            <person name="Niskanen T."/>
            <person name="Noordeloos M.E."/>
            <person name="Ohm R.A."/>
            <person name="Ortiz-Santana B."/>
            <person name="Ovrebo C."/>
            <person name="Racz N."/>
            <person name="Riley R."/>
            <person name="Savchenko A."/>
            <person name="Shiryaev A."/>
            <person name="Soop K."/>
            <person name="Spirin V."/>
            <person name="Szebenyi C."/>
            <person name="Tomsovsky M."/>
            <person name="Tulloss R.E."/>
            <person name="Uehling J."/>
            <person name="Grigoriev I.V."/>
            <person name="Vagvolgyi C."/>
            <person name="Papp T."/>
            <person name="Martin F.M."/>
            <person name="Miettinen O."/>
            <person name="Hibbett D.S."/>
            <person name="Nagy L.G."/>
        </authorList>
    </citation>
    <scope>NUCLEOTIDE SEQUENCE [LARGE SCALE GENOMIC DNA]</scope>
    <source>
        <strain evidence="1 2">NL-1719</strain>
    </source>
</reference>
<protein>
    <submittedName>
        <fullName evidence="1">Uncharacterized protein</fullName>
    </submittedName>
</protein>
<organism evidence="1 2">
    <name type="scientific">Pluteus cervinus</name>
    <dbReference type="NCBI Taxonomy" id="181527"/>
    <lineage>
        <taxon>Eukaryota</taxon>
        <taxon>Fungi</taxon>
        <taxon>Dikarya</taxon>
        <taxon>Basidiomycota</taxon>
        <taxon>Agaricomycotina</taxon>
        <taxon>Agaricomycetes</taxon>
        <taxon>Agaricomycetidae</taxon>
        <taxon>Agaricales</taxon>
        <taxon>Pluteineae</taxon>
        <taxon>Pluteaceae</taxon>
        <taxon>Pluteus</taxon>
    </lineage>
</organism>
<gene>
    <name evidence="1" type="ORF">BDN72DRAFT_837492</name>
</gene>
<sequence length="428" mass="48601">MVELQPELVDIVLKQLITIDTPLTEVSSALLSCCLVSHTWRAFAQPLLFSEVLRRSSRFEHHSERLIETLSRYEYLNNYVKSLSVDVGDLSEPSRSCLLKLIPRVQELVVVAPSSPIVMPDSAFAELWVNSTPFSCLTTLCLQMVDMFPIDIFYHVPALKRLHLIEAGMSGFSGKDGTPNTGLSIPRERPKLTDLYIFSQLEAHDMDILAWFLHPQCAFDLSDLSTCHVIDCADYPVRNFHRSGPFLQSVCTPKLRNLGFAPPSHLLEKHDNLPIYEAFRNLPNLQSVKLVLEEPSEHVNRYISVISWVALYFLPKLSHPERLQELLIPLSFCNSTLDAVRRVPGWDSLDAVLGSEGSSFRNLDRVHFALLRLEDRTRSYIMDPMMAFQPTIPLLLPCLSQRGLLQVGLSPLEGYISENERRYESPIN</sequence>